<dbReference type="InterPro" id="IPR017853">
    <property type="entry name" value="GH"/>
</dbReference>
<evidence type="ECO:0000313" key="2">
    <source>
        <dbReference type="EMBL" id="ODM08686.1"/>
    </source>
</evidence>
<dbReference type="Gene3D" id="3.20.20.70">
    <property type="entry name" value="Aldolase class I"/>
    <property type="match status" value="1"/>
</dbReference>
<dbReference type="Proteomes" id="UP000094067">
    <property type="component" value="Unassembled WGS sequence"/>
</dbReference>
<dbReference type="AlphaFoldDB" id="A0A1E3AKN0"/>
<dbReference type="PANTHER" id="PTHR31268">
    <property type="match status" value="1"/>
</dbReference>
<dbReference type="InterPro" id="IPR013785">
    <property type="entry name" value="Aldolase_TIM"/>
</dbReference>
<dbReference type="InterPro" id="IPR008811">
    <property type="entry name" value="Glycosyl_hydrolases_36"/>
</dbReference>
<dbReference type="PANTHER" id="PTHR31268:SF32">
    <property type="entry name" value="GALACTINOL--SUCROSE GALACTOSYLTRANSFERASE 2-RELATED"/>
    <property type="match status" value="1"/>
</dbReference>
<proteinExistence type="predicted"/>
<keyword evidence="1" id="KW-0119">Carbohydrate metabolism</keyword>
<dbReference type="PATRIC" id="fig|1432052.4.peg.348"/>
<comment type="caution">
    <text evidence="2">The sequence shown here is derived from an EMBL/GenBank/DDBJ whole genome shotgun (WGS) entry which is preliminary data.</text>
</comment>
<dbReference type="RefSeq" id="WP_069151013.1">
    <property type="nucleotide sequence ID" value="NZ_MCGH01000001.1"/>
</dbReference>
<evidence type="ECO:0000256" key="1">
    <source>
        <dbReference type="ARBA" id="ARBA00023277"/>
    </source>
</evidence>
<sequence>MENTNQFVEIKKVWVSMSGGEQILLYPVKTDEVTWVAQDERISVRFTRKAINGIWAFYADITLKDGFLDGEKGIEILLELPEECSSFLADYRYKEYWCRPGWTSSFSGVPDETQALLWKNGKGGYGFLLPVCGKQYKTILNGDRLRIVSWYDGLSVCSSLIFTAGEDENPGRLTAACVKEGLALQHNGYQPRTEKRYPEIFEYLGWCSWDAFQIRVSEKGLLDKCREFRDKDIPVRWVIIDDMWGDVKELYDVETPDYETVLESRHGTALFSFEADPIRFPEGLKNCIMNMEQEFGIKTGIWHPMSGYWSGIDKNGPLALEYGDCLIEGANGQLVPSFHQDKAFRFFDAYQRFLKDCGAQFVKIDNQSTIKRFYQGLAPVGIAAEGLHIAMEASAGIHFDNQLINCMGMASENMWNRPISSISRCSDDFLPDNREWFRQHILQCAYNSFIQGEFLWCDWDMWWTGDGQAVKNSVLRAVSGGPIYISDKVGESSREILMPLILSDGRILRCDRPGVPAEDCLMEDPGYSGKPFKVYSTCNTCIAAAVFHLNPESGRMNDTIGLTELGGTEKAEEYAVFEYFSKERRVIGKEERIPVTLTDENDFRFYCFVPVENGFAPLGLSEKYIAPKTIAEYNARTVVLKEGGTFEFFSRNPVDSVLLNGITTPVEKEAAPFYKVFCGGNGIQSVTVPEGV</sequence>
<dbReference type="Pfam" id="PF05691">
    <property type="entry name" value="Raffinose_syn"/>
    <property type="match status" value="1"/>
</dbReference>
<reference evidence="2 3" key="1">
    <citation type="submission" date="2016-07" db="EMBL/GenBank/DDBJ databases">
        <title>Characterization of isolates of Eisenbergiella tayi derived from blood cultures, using whole genome sequencing.</title>
        <authorList>
            <person name="Burdz T."/>
            <person name="Wiebe D."/>
            <person name="Huynh C."/>
            <person name="Bernard K."/>
        </authorList>
    </citation>
    <scope>NUCLEOTIDE SEQUENCE [LARGE SCALE GENOMIC DNA]</scope>
    <source>
        <strain evidence="2 3">NML 110608</strain>
    </source>
</reference>
<protein>
    <submittedName>
        <fullName evidence="2">Raffinose synthase or seed inhibition protein Sip1</fullName>
    </submittedName>
</protein>
<organism evidence="2 3">
    <name type="scientific">Eisenbergiella tayi</name>
    <dbReference type="NCBI Taxonomy" id="1432052"/>
    <lineage>
        <taxon>Bacteria</taxon>
        <taxon>Bacillati</taxon>
        <taxon>Bacillota</taxon>
        <taxon>Clostridia</taxon>
        <taxon>Lachnospirales</taxon>
        <taxon>Lachnospiraceae</taxon>
        <taxon>Eisenbergiella</taxon>
    </lineage>
</organism>
<gene>
    <name evidence="2" type="ORF">BEI61_00315</name>
</gene>
<dbReference type="EMBL" id="MCGH01000001">
    <property type="protein sequence ID" value="ODM08686.1"/>
    <property type="molecule type" value="Genomic_DNA"/>
</dbReference>
<accession>A0A1E3AKN0</accession>
<name>A0A1E3AKN0_9FIRM</name>
<dbReference type="SUPFAM" id="SSF51445">
    <property type="entry name" value="(Trans)glycosidases"/>
    <property type="match status" value="1"/>
</dbReference>
<evidence type="ECO:0000313" key="3">
    <source>
        <dbReference type="Proteomes" id="UP000094067"/>
    </source>
</evidence>